<dbReference type="GO" id="GO:0005524">
    <property type="term" value="F:ATP binding"/>
    <property type="evidence" value="ECO:0007669"/>
    <property type="project" value="UniProtKB-KW"/>
</dbReference>
<comment type="similarity">
    <text evidence="1">Belongs to the ABC transporter superfamily.</text>
</comment>
<keyword evidence="3" id="KW-0536">Nodulation</keyword>
<dbReference type="InterPro" id="IPR003439">
    <property type="entry name" value="ABC_transporter-like_ATP-bd"/>
</dbReference>
<protein>
    <submittedName>
        <fullName evidence="7">ABC transporter</fullName>
    </submittedName>
</protein>
<accession>A0A1E7YIU7</accession>
<dbReference type="InterPro" id="IPR027417">
    <property type="entry name" value="P-loop_NTPase"/>
</dbReference>
<keyword evidence="5" id="KW-0067">ATP-binding</keyword>
<sequence length="314" mass="35028">MDVTVPSNFLEAEGLYKAYSGRPVLQNFGLRIRTGECYVLVGPNGAGKSTCIRGIQGITPLDAGEIRIAGQPVQSLPHGGRYTLGVVPQEDNLDPDFTVAENLWVYGRYFALPRASIRRRTSELLEFMLLADYAHKPIAALSGGMKRRLTIARALIHEPRLILLDEPSTGLDPQARHLIWQKLRELKRQGVTLLLTTHYMDEAERLADRVGIIDHGRILDEAPPAELIARHIPPMVLELRRLDGSRPDPEDWHVGRVAAAERVGDTLLLYGADLAGVHRHFAELGGLQLLLRNANLEDVFLRLTGRDLREGDRE</sequence>
<organism evidence="7 8">
    <name type="scientific">Acidithiobacillus caldus</name>
    <dbReference type="NCBI Taxonomy" id="33059"/>
    <lineage>
        <taxon>Bacteria</taxon>
        <taxon>Pseudomonadati</taxon>
        <taxon>Pseudomonadota</taxon>
        <taxon>Acidithiobacillia</taxon>
        <taxon>Acidithiobacillales</taxon>
        <taxon>Acidithiobacillaceae</taxon>
        <taxon>Acidithiobacillus</taxon>
    </lineage>
</organism>
<evidence type="ECO:0000256" key="3">
    <source>
        <dbReference type="ARBA" id="ARBA00022458"/>
    </source>
</evidence>
<dbReference type="PROSITE" id="PS00211">
    <property type="entry name" value="ABC_TRANSPORTER_1"/>
    <property type="match status" value="1"/>
</dbReference>
<evidence type="ECO:0000256" key="5">
    <source>
        <dbReference type="ARBA" id="ARBA00022840"/>
    </source>
</evidence>
<reference evidence="7 8" key="1">
    <citation type="submission" date="2016-06" db="EMBL/GenBank/DDBJ databases">
        <title>Gene turnover analysis identifies the evolutionary adaptation of the extremophile Acidithiobacillus caldus.</title>
        <authorList>
            <person name="Zhang X."/>
        </authorList>
    </citation>
    <scope>NUCLEOTIDE SEQUENCE [LARGE SCALE GENOMIC DNA]</scope>
    <source>
        <strain evidence="7 8">DX</strain>
    </source>
</reference>
<dbReference type="InterPro" id="IPR003593">
    <property type="entry name" value="AAA+_ATPase"/>
</dbReference>
<feature type="domain" description="ABC transporter" evidence="6">
    <location>
        <begin position="10"/>
        <end position="240"/>
    </location>
</feature>
<evidence type="ECO:0000259" key="6">
    <source>
        <dbReference type="PROSITE" id="PS50893"/>
    </source>
</evidence>
<dbReference type="InterPro" id="IPR050763">
    <property type="entry name" value="ABC_transporter_ATP-binding"/>
</dbReference>
<dbReference type="PANTHER" id="PTHR42711">
    <property type="entry name" value="ABC TRANSPORTER ATP-BINDING PROTEIN"/>
    <property type="match status" value="1"/>
</dbReference>
<evidence type="ECO:0000256" key="4">
    <source>
        <dbReference type="ARBA" id="ARBA00022741"/>
    </source>
</evidence>
<dbReference type="Proteomes" id="UP000175616">
    <property type="component" value="Unassembled WGS sequence"/>
</dbReference>
<evidence type="ECO:0000313" key="8">
    <source>
        <dbReference type="Proteomes" id="UP000175616"/>
    </source>
</evidence>
<dbReference type="GO" id="GO:0016887">
    <property type="term" value="F:ATP hydrolysis activity"/>
    <property type="evidence" value="ECO:0007669"/>
    <property type="project" value="InterPro"/>
</dbReference>
<evidence type="ECO:0000313" key="7">
    <source>
        <dbReference type="EMBL" id="OFC28917.1"/>
    </source>
</evidence>
<dbReference type="AlphaFoldDB" id="A0A1E7YIU7"/>
<dbReference type="PANTHER" id="PTHR42711:SF5">
    <property type="entry name" value="ABC TRANSPORTER ATP-BINDING PROTEIN NATA"/>
    <property type="match status" value="1"/>
</dbReference>
<proteinExistence type="inferred from homology"/>
<dbReference type="InterPro" id="IPR017871">
    <property type="entry name" value="ABC_transporter-like_CS"/>
</dbReference>
<keyword evidence="4" id="KW-0547">Nucleotide-binding</keyword>
<dbReference type="Gene3D" id="3.40.50.300">
    <property type="entry name" value="P-loop containing nucleotide triphosphate hydrolases"/>
    <property type="match status" value="1"/>
</dbReference>
<dbReference type="RefSeq" id="WP_038471347.1">
    <property type="nucleotide sequence ID" value="NZ_JAAOMI010000242.1"/>
</dbReference>
<dbReference type="PROSITE" id="PS50893">
    <property type="entry name" value="ABC_TRANSPORTER_2"/>
    <property type="match status" value="1"/>
</dbReference>
<evidence type="ECO:0000256" key="2">
    <source>
        <dbReference type="ARBA" id="ARBA00022448"/>
    </source>
</evidence>
<dbReference type="EMBL" id="LZYE01000367">
    <property type="protein sequence ID" value="OFC28917.1"/>
    <property type="molecule type" value="Genomic_DNA"/>
</dbReference>
<dbReference type="SMART" id="SM00382">
    <property type="entry name" value="AAA"/>
    <property type="match status" value="1"/>
</dbReference>
<gene>
    <name evidence="7" type="ORF">BAE27_14690</name>
</gene>
<dbReference type="Pfam" id="PF00005">
    <property type="entry name" value="ABC_tran"/>
    <property type="match status" value="1"/>
</dbReference>
<keyword evidence="2" id="KW-0813">Transport</keyword>
<name>A0A1E7YIU7_9PROT</name>
<comment type="caution">
    <text evidence="7">The sequence shown here is derived from an EMBL/GenBank/DDBJ whole genome shotgun (WGS) entry which is preliminary data.</text>
</comment>
<evidence type="ECO:0000256" key="1">
    <source>
        <dbReference type="ARBA" id="ARBA00005417"/>
    </source>
</evidence>
<dbReference type="SUPFAM" id="SSF52540">
    <property type="entry name" value="P-loop containing nucleoside triphosphate hydrolases"/>
    <property type="match status" value="1"/>
</dbReference>